<dbReference type="EMBL" id="CAJNOQ010001462">
    <property type="protein sequence ID" value="CAF0896624.1"/>
    <property type="molecule type" value="Genomic_DNA"/>
</dbReference>
<reference evidence="1" key="1">
    <citation type="submission" date="2021-02" db="EMBL/GenBank/DDBJ databases">
        <authorList>
            <person name="Nowell W R."/>
        </authorList>
    </citation>
    <scope>NUCLEOTIDE SEQUENCE</scope>
</reference>
<comment type="caution">
    <text evidence="1">The sequence shown here is derived from an EMBL/GenBank/DDBJ whole genome shotgun (WGS) entry which is preliminary data.</text>
</comment>
<evidence type="ECO:0000313" key="1">
    <source>
        <dbReference type="EMBL" id="CAF0896624.1"/>
    </source>
</evidence>
<dbReference type="EMBL" id="CAJOBC010001462">
    <property type="protein sequence ID" value="CAF3679826.1"/>
    <property type="molecule type" value="Genomic_DNA"/>
</dbReference>
<organism evidence="1 3">
    <name type="scientific">Didymodactylos carnosus</name>
    <dbReference type="NCBI Taxonomy" id="1234261"/>
    <lineage>
        <taxon>Eukaryota</taxon>
        <taxon>Metazoa</taxon>
        <taxon>Spiralia</taxon>
        <taxon>Gnathifera</taxon>
        <taxon>Rotifera</taxon>
        <taxon>Eurotatoria</taxon>
        <taxon>Bdelloidea</taxon>
        <taxon>Philodinida</taxon>
        <taxon>Philodinidae</taxon>
        <taxon>Didymodactylos</taxon>
    </lineage>
</organism>
<dbReference type="AlphaFoldDB" id="A0A813ZD74"/>
<gene>
    <name evidence="1" type="ORF">GPM918_LOCUS8410</name>
    <name evidence="2" type="ORF">SRO942_LOCUS8410</name>
</gene>
<accession>A0A813ZD74</accession>
<keyword evidence="3" id="KW-1185">Reference proteome</keyword>
<proteinExistence type="predicted"/>
<sequence>MNVNCWATVLNEGFVSSVIATADKREQDKIDYERPLLSSGNKSSTNVNNISSLLNEIDLLRPHGSSHNYEQMSYKNVDQVEDRRHEQRVAIIKQMQTDNDSRH</sequence>
<name>A0A813ZD74_9BILA</name>
<protein>
    <submittedName>
        <fullName evidence="1">Uncharacterized protein</fullName>
    </submittedName>
</protein>
<dbReference type="Proteomes" id="UP000681722">
    <property type="component" value="Unassembled WGS sequence"/>
</dbReference>
<evidence type="ECO:0000313" key="2">
    <source>
        <dbReference type="EMBL" id="CAF3679826.1"/>
    </source>
</evidence>
<evidence type="ECO:0000313" key="3">
    <source>
        <dbReference type="Proteomes" id="UP000663829"/>
    </source>
</evidence>
<dbReference type="Proteomes" id="UP000663829">
    <property type="component" value="Unassembled WGS sequence"/>
</dbReference>